<organism evidence="2 3">
    <name type="scientific">Microcystis aeruginosa 11-30S32</name>
    <dbReference type="NCBI Taxonomy" id="2358142"/>
    <lineage>
        <taxon>Bacteria</taxon>
        <taxon>Bacillati</taxon>
        <taxon>Cyanobacteriota</taxon>
        <taxon>Cyanophyceae</taxon>
        <taxon>Oscillatoriophycideae</taxon>
        <taxon>Chroococcales</taxon>
        <taxon>Microcystaceae</taxon>
        <taxon>Microcystis</taxon>
    </lineage>
</organism>
<sequence length="195" mass="21593">MAIEIAGIQLNRVHQIETIEQNNFVYHQIPGKQGNLVQNFGRDSVRLQIKGIFYGNKYLADLEKLRKIYKEQKPVEFIAEIIGQSYFSQVILERFAVVQSATDPDQFSYTLTLAEYVPPTPSQTVAQGASVDANIKADAASFMTVAMLPDALQFGSIPAITNPIEPLKASLDPIKEATSTLDSNISDLKSLFNLL</sequence>
<dbReference type="EMBL" id="BHVU01000065">
    <property type="protein sequence ID" value="GCA92823.1"/>
    <property type="molecule type" value="Genomic_DNA"/>
</dbReference>
<dbReference type="RefSeq" id="WP_147069705.1">
    <property type="nucleotide sequence ID" value="NZ_BHVU01000065.1"/>
</dbReference>
<reference evidence="2 3" key="1">
    <citation type="journal article" date="2019" name="Appl. Environ. Microbiol.">
        <title>Co-occurrence of broad and narrow host-range viruses infecting the toxic bloom-forming cyanobacterium Microcystis aeruginosa.</title>
        <authorList>
            <person name="Morimoto D."/>
            <person name="Tominaga K."/>
            <person name="Nishimura Y."/>
            <person name="Yoshida N."/>
            <person name="Kimura S."/>
            <person name="Sako Y."/>
            <person name="Yoshida T."/>
        </authorList>
    </citation>
    <scope>NUCLEOTIDE SEQUENCE [LARGE SCALE GENOMIC DNA]</scope>
    <source>
        <strain evidence="2 3">11-30S32</strain>
    </source>
</reference>
<gene>
    <name evidence="2" type="ORF">MAE30S32_14750</name>
</gene>
<accession>A0A510PHA0</accession>
<dbReference type="AlphaFoldDB" id="A0A510PHA0"/>
<protein>
    <recommendedName>
        <fullName evidence="1">DNA circulation N-terminal domain-containing protein</fullName>
    </recommendedName>
</protein>
<evidence type="ECO:0000313" key="3">
    <source>
        <dbReference type="Proteomes" id="UP000321223"/>
    </source>
</evidence>
<comment type="caution">
    <text evidence="2">The sequence shown here is derived from an EMBL/GenBank/DDBJ whole genome shotgun (WGS) entry which is preliminary data.</text>
</comment>
<evidence type="ECO:0000259" key="1">
    <source>
        <dbReference type="Pfam" id="PF07157"/>
    </source>
</evidence>
<feature type="domain" description="DNA circulation N-terminal" evidence="1">
    <location>
        <begin position="13"/>
        <end position="83"/>
    </location>
</feature>
<dbReference type="Proteomes" id="UP000321223">
    <property type="component" value="Unassembled WGS sequence"/>
</dbReference>
<name>A0A510PHA0_MICAE</name>
<dbReference type="InterPro" id="IPR009826">
    <property type="entry name" value="DNA_circ_N"/>
</dbReference>
<proteinExistence type="predicted"/>
<evidence type="ECO:0000313" key="2">
    <source>
        <dbReference type="EMBL" id="GCA92823.1"/>
    </source>
</evidence>
<dbReference type="Pfam" id="PF07157">
    <property type="entry name" value="DNA_circ_N"/>
    <property type="match status" value="1"/>
</dbReference>